<dbReference type="Proteomes" id="UP001061862">
    <property type="component" value="Plasmid p_unnamed1"/>
</dbReference>
<dbReference type="EMBL" id="CP104964">
    <property type="protein sequence ID" value="UXN68013.1"/>
    <property type="molecule type" value="Genomic_DNA"/>
</dbReference>
<name>A0ABY6C6Y1_9HYPH</name>
<gene>
    <name evidence="1" type="ORF">N8A98_00380</name>
</gene>
<evidence type="ECO:0000313" key="1">
    <source>
        <dbReference type="EMBL" id="UXN68013.1"/>
    </source>
</evidence>
<evidence type="ECO:0000313" key="2">
    <source>
        <dbReference type="Proteomes" id="UP001061862"/>
    </source>
</evidence>
<sequence length="125" mass="13833">MFNACDVVQFNYLWARQADDGEESGRYARPVCVVVKSTAAYLLFPITIVPPAADQPAVLIPDLERRRAGLDLPCWLIPTEFNRVPLDAAFDFASAEAMGTFSPAFMQQIAQAIRACAPNRKIDRA</sequence>
<keyword evidence="2" id="KW-1185">Reference proteome</keyword>
<keyword evidence="1" id="KW-0614">Plasmid</keyword>
<dbReference type="RefSeq" id="WP_262165612.1">
    <property type="nucleotide sequence ID" value="NZ_CP104964.1"/>
</dbReference>
<organism evidence="1 2">
    <name type="scientific">Devosia neptuniae</name>
    <dbReference type="NCBI Taxonomy" id="191302"/>
    <lineage>
        <taxon>Bacteria</taxon>
        <taxon>Pseudomonadati</taxon>
        <taxon>Pseudomonadota</taxon>
        <taxon>Alphaproteobacteria</taxon>
        <taxon>Hyphomicrobiales</taxon>
        <taxon>Devosiaceae</taxon>
        <taxon>Devosia</taxon>
    </lineage>
</organism>
<proteinExistence type="predicted"/>
<reference evidence="1 2" key="1">
    <citation type="submission" date="2022-09" db="EMBL/GenBank/DDBJ databases">
        <title>Interaction between co-microsymbionts with complementary sets of symbiotic genes in legume-rhizobium systems.</title>
        <authorList>
            <person name="Safronova V."/>
            <person name="Sazanova A."/>
            <person name="Afonin A."/>
            <person name="Chirak E."/>
        </authorList>
    </citation>
    <scope>NUCLEOTIDE SEQUENCE [LARGE SCALE GENOMIC DNA]</scope>
    <source>
        <strain evidence="1 2">A18/4-1</strain>
        <plasmid evidence="1 2">p_unnamed1</plasmid>
    </source>
</reference>
<geneLocation type="plasmid" evidence="1 2">
    <name>p_unnamed1</name>
</geneLocation>
<protein>
    <recommendedName>
        <fullName evidence="3">Type II toxin-antitoxin system PemK/MazF family toxin</fullName>
    </recommendedName>
</protein>
<evidence type="ECO:0008006" key="3">
    <source>
        <dbReference type="Google" id="ProtNLM"/>
    </source>
</evidence>
<accession>A0ABY6C6Y1</accession>